<dbReference type="Pfam" id="PF01345">
    <property type="entry name" value="DUF11"/>
    <property type="match status" value="1"/>
</dbReference>
<gene>
    <name evidence="2" type="ORF">psyc5s11_33580</name>
</gene>
<protein>
    <recommendedName>
        <fullName evidence="1">DUF11 domain-containing protein</fullName>
    </recommendedName>
</protein>
<dbReference type="EMBL" id="AP024849">
    <property type="protein sequence ID" value="BCZ47291.1"/>
    <property type="molecule type" value="Genomic_DNA"/>
</dbReference>
<accession>A0ABN6J043</accession>
<organism evidence="2 3">
    <name type="scientific">Clostridium gelidum</name>
    <dbReference type="NCBI Taxonomy" id="704125"/>
    <lineage>
        <taxon>Bacteria</taxon>
        <taxon>Bacillati</taxon>
        <taxon>Bacillota</taxon>
        <taxon>Clostridia</taxon>
        <taxon>Eubacteriales</taxon>
        <taxon>Clostridiaceae</taxon>
        <taxon>Clostridium</taxon>
    </lineage>
</organism>
<keyword evidence="3" id="KW-1185">Reference proteome</keyword>
<dbReference type="Proteomes" id="UP000824633">
    <property type="component" value="Chromosome"/>
</dbReference>
<reference evidence="3" key="1">
    <citation type="submission" date="2021-07" db="EMBL/GenBank/DDBJ databases">
        <title>Complete genome sequencing of a Clostridium isolate.</title>
        <authorList>
            <person name="Ueki A."/>
            <person name="Tonouchi A."/>
        </authorList>
    </citation>
    <scope>NUCLEOTIDE SEQUENCE [LARGE SCALE GENOMIC DNA]</scope>
    <source>
        <strain evidence="3">C5S11</strain>
    </source>
</reference>
<evidence type="ECO:0000313" key="3">
    <source>
        <dbReference type="Proteomes" id="UP000824633"/>
    </source>
</evidence>
<name>A0ABN6J043_9CLOT</name>
<evidence type="ECO:0000259" key="1">
    <source>
        <dbReference type="Pfam" id="PF01345"/>
    </source>
</evidence>
<dbReference type="InterPro" id="IPR001434">
    <property type="entry name" value="OmcB-like_DUF11"/>
</dbReference>
<sequence length="155" mass="17591">MANSRCYLKLSLIKNHVTVKPSNTHSYQSICSMISIEVPCLVLTQSVSKCGNNLVYSVYIINNLNCDITNIHLKDILPKGVKFISTYVENGKYKHYHCKIFYNIANIKSHSFCKIIIVLCPQTPDIKVNSIEVVSKNFNCIINNPFRSYILALNS</sequence>
<dbReference type="NCBIfam" id="TIGR01451">
    <property type="entry name" value="B_ant_repeat"/>
    <property type="match status" value="1"/>
</dbReference>
<dbReference type="RefSeq" id="WP_224033645.1">
    <property type="nucleotide sequence ID" value="NZ_AP024849.1"/>
</dbReference>
<evidence type="ECO:0000313" key="2">
    <source>
        <dbReference type="EMBL" id="BCZ47291.1"/>
    </source>
</evidence>
<feature type="domain" description="DUF11" evidence="1">
    <location>
        <begin position="45"/>
        <end position="135"/>
    </location>
</feature>
<dbReference type="InterPro" id="IPR047589">
    <property type="entry name" value="DUF11_rpt"/>
</dbReference>
<proteinExistence type="predicted"/>